<dbReference type="PANTHER" id="PTHR13710:SF154">
    <property type="entry name" value="RECQ HELICASE, PUTATIVE (AFU_ORTHOLOGUE AFUA_6G14720)-RELATED"/>
    <property type="match status" value="1"/>
</dbReference>
<dbReference type="InterPro" id="IPR001650">
    <property type="entry name" value="Helicase_C-like"/>
</dbReference>
<evidence type="ECO:0000256" key="1">
    <source>
        <dbReference type="ARBA" id="ARBA00005446"/>
    </source>
</evidence>
<comment type="similarity">
    <text evidence="1">Belongs to the helicase family. RecQ subfamily.</text>
</comment>
<organism evidence="7">
    <name type="scientific">Laccaria bicolor (strain S238N-H82 / ATCC MYA-4686)</name>
    <name type="common">Bicoloured deceiver</name>
    <name type="synonym">Laccaria laccata var. bicolor</name>
    <dbReference type="NCBI Taxonomy" id="486041"/>
    <lineage>
        <taxon>Eukaryota</taxon>
        <taxon>Fungi</taxon>
        <taxon>Dikarya</taxon>
        <taxon>Basidiomycota</taxon>
        <taxon>Agaricomycotina</taxon>
        <taxon>Agaricomycetes</taxon>
        <taxon>Agaricomycetidae</taxon>
        <taxon>Agaricales</taxon>
        <taxon>Agaricineae</taxon>
        <taxon>Hydnangiaceae</taxon>
        <taxon>Laccaria</taxon>
    </lineage>
</organism>
<accession>B0DYM0</accession>
<dbReference type="OrthoDB" id="10261556at2759"/>
<dbReference type="RefSeq" id="XP_001889021.1">
    <property type="nucleotide sequence ID" value="XM_001888986.1"/>
</dbReference>
<sequence length="645" mass="70462">MPPQPLSFANSQPHSPTGTQHKVKSRRVLPTQSSNLNPEQRQAIDKELERLPELVKAHFTGWGKGPQAFQLAGMRAQALSQDVLLHAATGAGKMGIAAGPHLLPSSTGKVTLMVSPLLSLQEEQVITFQEEFKLKAVAINSNNGGCTKDVMEVGFAFSDTPIVAVTATLTPQVHEDLINKLQFDREKYLFINEGNERSNVAQIVRAMEHPMDTYHNLDFLIPDNMTTPLDIKKSFIYADDITGGAALINHLNSQVKEEFQAKGLVCPYNTAMSTTYRKLVLRLFKEGVIRILVCTDAAGMGCNIPDVDSIVQWKAPSNLSSWVQRVGQAAWAAGGEGLAVMIVEKSAFEISTTAALSGEFGTNTASVSQRRNTRGGHGRGRSGRGRGQGRPAKNGPTYGVSHGAKCGQYSGAHDTMTRLEEHEKIPGDAVGEGLYWYIQTTVCHRLILTKIFRNKPSYVSPTRCCDLCNPKLFDRTHPSKPIVTARQRSVKKGEPVALVRDTLYAWRRSVKCELYPRAMWAPQALLDDPTCELLSSVGPIQTKEHLASLVESSWARWSLLSDILFNLLVSLKIPSLARSKCTTTASKRSAPTEMLSSALPATLPKQLHLSTHHESGPSTSIGVQKSAIPSISFGPSAYDSFFSHL</sequence>
<dbReference type="SMART" id="SM00490">
    <property type="entry name" value="HELICc"/>
    <property type="match status" value="1"/>
</dbReference>
<feature type="compositionally biased region" description="Basic residues" evidence="4">
    <location>
        <begin position="371"/>
        <end position="384"/>
    </location>
</feature>
<name>B0DYM0_LACBS</name>
<dbReference type="GO" id="GO:0005694">
    <property type="term" value="C:chromosome"/>
    <property type="evidence" value="ECO:0007669"/>
    <property type="project" value="TreeGrafter"/>
</dbReference>
<reference evidence="6 7" key="1">
    <citation type="journal article" date="2008" name="Nature">
        <title>The genome of Laccaria bicolor provides insights into mycorrhizal symbiosis.</title>
        <authorList>
            <person name="Martin F."/>
            <person name="Aerts A."/>
            <person name="Ahren D."/>
            <person name="Brun A."/>
            <person name="Danchin E.G.J."/>
            <person name="Duchaussoy F."/>
            <person name="Gibon J."/>
            <person name="Kohler A."/>
            <person name="Lindquist E."/>
            <person name="Pereda V."/>
            <person name="Salamov A."/>
            <person name="Shapiro H.J."/>
            <person name="Wuyts J."/>
            <person name="Blaudez D."/>
            <person name="Buee M."/>
            <person name="Brokstein P."/>
            <person name="Canbaeck B."/>
            <person name="Cohen D."/>
            <person name="Courty P.E."/>
            <person name="Coutinho P.M."/>
            <person name="Delaruelle C."/>
            <person name="Detter J.C."/>
            <person name="Deveau A."/>
            <person name="DiFazio S."/>
            <person name="Duplessis S."/>
            <person name="Fraissinet-Tachet L."/>
            <person name="Lucic E."/>
            <person name="Frey-Klett P."/>
            <person name="Fourrey C."/>
            <person name="Feussner I."/>
            <person name="Gay G."/>
            <person name="Grimwood J."/>
            <person name="Hoegger P.J."/>
            <person name="Jain P."/>
            <person name="Kilaru S."/>
            <person name="Labbe J."/>
            <person name="Lin Y.C."/>
            <person name="Legue V."/>
            <person name="Le Tacon F."/>
            <person name="Marmeisse R."/>
            <person name="Melayah D."/>
            <person name="Montanini B."/>
            <person name="Muratet M."/>
            <person name="Nehls U."/>
            <person name="Niculita-Hirzel H."/>
            <person name="Oudot-Le Secq M.P."/>
            <person name="Peter M."/>
            <person name="Quesneville H."/>
            <person name="Rajashekar B."/>
            <person name="Reich M."/>
            <person name="Rouhier N."/>
            <person name="Schmutz J."/>
            <person name="Yin T."/>
            <person name="Chalot M."/>
            <person name="Henrissat B."/>
            <person name="Kuees U."/>
            <person name="Lucas S."/>
            <person name="Van de Peer Y."/>
            <person name="Podila G.K."/>
            <person name="Polle A."/>
            <person name="Pukkila P.J."/>
            <person name="Richardson P.M."/>
            <person name="Rouze P."/>
            <person name="Sanders I.R."/>
            <person name="Stajich J.E."/>
            <person name="Tunlid A."/>
            <person name="Tuskan G."/>
            <person name="Grigoriev I.V."/>
        </authorList>
    </citation>
    <scope>NUCLEOTIDE SEQUENCE [LARGE SCALE GENOMIC DNA]</scope>
    <source>
        <strain evidence="7">S238N-H82 / ATCC MYA-4686</strain>
    </source>
</reference>
<evidence type="ECO:0000313" key="6">
    <source>
        <dbReference type="EMBL" id="EDR00269.1"/>
    </source>
</evidence>
<dbReference type="GO" id="GO:0000724">
    <property type="term" value="P:double-strand break repair via homologous recombination"/>
    <property type="evidence" value="ECO:0007669"/>
    <property type="project" value="TreeGrafter"/>
</dbReference>
<protein>
    <recommendedName>
        <fullName evidence="3">DNA 3'-5' helicase</fullName>
        <ecNumber evidence="3">5.6.2.4</ecNumber>
    </recommendedName>
</protein>
<feature type="compositionally biased region" description="Polar residues" evidence="4">
    <location>
        <begin position="7"/>
        <end position="20"/>
    </location>
</feature>
<dbReference type="EMBL" id="DS547151">
    <property type="protein sequence ID" value="EDR00269.1"/>
    <property type="molecule type" value="Genomic_DNA"/>
</dbReference>
<feature type="region of interest" description="Disordered" evidence="4">
    <location>
        <begin position="361"/>
        <end position="400"/>
    </location>
</feature>
<dbReference type="AlphaFoldDB" id="B0DYM0"/>
<feature type="compositionally biased region" description="Polar residues" evidence="4">
    <location>
        <begin position="30"/>
        <end position="40"/>
    </location>
</feature>
<dbReference type="EC" id="5.6.2.4" evidence="3"/>
<feature type="domain" description="Helicase C-terminal" evidence="5">
    <location>
        <begin position="220"/>
        <end position="373"/>
    </location>
</feature>
<gene>
    <name evidence="6" type="ORF">LACBIDRAFT_314468</name>
</gene>
<evidence type="ECO:0000256" key="4">
    <source>
        <dbReference type="SAM" id="MobiDB-lite"/>
    </source>
</evidence>
<dbReference type="InterPro" id="IPR027417">
    <property type="entry name" value="P-loop_NTPase"/>
</dbReference>
<feature type="region of interest" description="Disordered" evidence="4">
    <location>
        <begin position="1"/>
        <end position="40"/>
    </location>
</feature>
<dbReference type="InParanoid" id="B0DYM0"/>
<evidence type="ECO:0000256" key="3">
    <source>
        <dbReference type="ARBA" id="ARBA00034808"/>
    </source>
</evidence>
<dbReference type="HOGENOM" id="CLU_001103_19_4_1"/>
<dbReference type="PROSITE" id="PS51194">
    <property type="entry name" value="HELICASE_CTER"/>
    <property type="match status" value="1"/>
</dbReference>
<dbReference type="GeneID" id="6084732"/>
<dbReference type="KEGG" id="lbc:LACBIDRAFT_314468"/>
<keyword evidence="7" id="KW-1185">Reference proteome</keyword>
<dbReference type="GO" id="GO:0043138">
    <property type="term" value="F:3'-5' DNA helicase activity"/>
    <property type="evidence" value="ECO:0007669"/>
    <property type="project" value="UniProtKB-EC"/>
</dbReference>
<comment type="catalytic activity">
    <reaction evidence="2">
        <text>Couples ATP hydrolysis with the unwinding of duplex DNA by translocating in the 3'-5' direction.</text>
        <dbReference type="EC" id="5.6.2.4"/>
    </reaction>
</comment>
<dbReference type="STRING" id="486041.B0DYM0"/>
<dbReference type="Pfam" id="PF00271">
    <property type="entry name" value="Helicase_C"/>
    <property type="match status" value="1"/>
</dbReference>
<dbReference type="PANTHER" id="PTHR13710">
    <property type="entry name" value="DNA HELICASE RECQ FAMILY MEMBER"/>
    <property type="match status" value="1"/>
</dbReference>
<evidence type="ECO:0000256" key="2">
    <source>
        <dbReference type="ARBA" id="ARBA00034617"/>
    </source>
</evidence>
<evidence type="ECO:0000313" key="7">
    <source>
        <dbReference type="Proteomes" id="UP000001194"/>
    </source>
</evidence>
<dbReference type="GO" id="GO:0005737">
    <property type="term" value="C:cytoplasm"/>
    <property type="evidence" value="ECO:0007669"/>
    <property type="project" value="TreeGrafter"/>
</dbReference>
<dbReference type="GO" id="GO:0009378">
    <property type="term" value="F:four-way junction helicase activity"/>
    <property type="evidence" value="ECO:0007669"/>
    <property type="project" value="TreeGrafter"/>
</dbReference>
<dbReference type="SUPFAM" id="SSF52540">
    <property type="entry name" value="P-loop containing nucleoside triphosphate hydrolases"/>
    <property type="match status" value="2"/>
</dbReference>
<proteinExistence type="inferred from homology"/>
<evidence type="ECO:0000259" key="5">
    <source>
        <dbReference type="PROSITE" id="PS51194"/>
    </source>
</evidence>
<dbReference type="Gene3D" id="3.40.50.300">
    <property type="entry name" value="P-loop containing nucleotide triphosphate hydrolases"/>
    <property type="match status" value="2"/>
</dbReference>
<dbReference type="Proteomes" id="UP000001194">
    <property type="component" value="Unassembled WGS sequence"/>
</dbReference>